<dbReference type="Proteomes" id="UP001319060">
    <property type="component" value="Unassembled WGS sequence"/>
</dbReference>
<gene>
    <name evidence="1" type="ORF">JYA64_09150</name>
</gene>
<comment type="caution">
    <text evidence="1">The sequence shown here is derived from an EMBL/GenBank/DDBJ whole genome shotgun (WGS) entry which is preliminary data.</text>
</comment>
<reference evidence="1 2" key="1">
    <citation type="submission" date="2021-01" db="EMBL/GenBank/DDBJ databases">
        <title>Genome Sequencing of Type Strains.</title>
        <authorList>
            <person name="Lemaire J.F."/>
            <person name="Inderbitzin P."/>
            <person name="Collins S.B."/>
            <person name="Wespe N."/>
            <person name="Knight-Connoni V."/>
        </authorList>
    </citation>
    <scope>NUCLEOTIDE SEQUENCE [LARGE SCALE GENOMIC DNA]</scope>
    <source>
        <strain evidence="1 2">DSM 14730</strain>
    </source>
</reference>
<accession>A0ABS2ZCH2</accession>
<keyword evidence="2" id="KW-1185">Reference proteome</keyword>
<name>A0ABS2ZCH2_9BACL</name>
<protein>
    <submittedName>
        <fullName evidence="1">Uncharacterized protein</fullName>
    </submittedName>
</protein>
<evidence type="ECO:0000313" key="1">
    <source>
        <dbReference type="EMBL" id="MBN3545461.1"/>
    </source>
</evidence>
<dbReference type="RefSeq" id="WP_188402342.1">
    <property type="nucleotide sequence ID" value="NZ_BMCE01000002.1"/>
</dbReference>
<dbReference type="EMBL" id="JAFHKS010000043">
    <property type="protein sequence ID" value="MBN3545461.1"/>
    <property type="molecule type" value="Genomic_DNA"/>
</dbReference>
<organism evidence="1 2">
    <name type="scientific">Fictibacillus barbaricus</name>
    <dbReference type="NCBI Taxonomy" id="182136"/>
    <lineage>
        <taxon>Bacteria</taxon>
        <taxon>Bacillati</taxon>
        <taxon>Bacillota</taxon>
        <taxon>Bacilli</taxon>
        <taxon>Bacillales</taxon>
        <taxon>Fictibacillaceae</taxon>
        <taxon>Fictibacillus</taxon>
    </lineage>
</organism>
<proteinExistence type="predicted"/>
<sequence length="165" mass="19328">MKKWLLIGLLVIVAVGGTIISTKIISTKKQTNEFYAFREYLDKEYFPLLEDTRKHISKAGETTDAFARSDWYVLENGLEENYELNRRLDTAREKIINKDVKYEDTLALKKNILNSITQNKEVLKTVEIYNGIDDVLIYDDLFSKEVDKLSKNIDEMNRILGKYYE</sequence>
<evidence type="ECO:0000313" key="2">
    <source>
        <dbReference type="Proteomes" id="UP001319060"/>
    </source>
</evidence>